<evidence type="ECO:0000313" key="2">
    <source>
        <dbReference type="Proteomes" id="UP001140560"/>
    </source>
</evidence>
<proteinExistence type="predicted"/>
<dbReference type="AlphaFoldDB" id="A0A9W8Y8L7"/>
<name>A0A9W8Y8L7_9PLEO</name>
<organism evidence="1 2">
    <name type="scientific">Neocucurbitaria cava</name>
    <dbReference type="NCBI Taxonomy" id="798079"/>
    <lineage>
        <taxon>Eukaryota</taxon>
        <taxon>Fungi</taxon>
        <taxon>Dikarya</taxon>
        <taxon>Ascomycota</taxon>
        <taxon>Pezizomycotina</taxon>
        <taxon>Dothideomycetes</taxon>
        <taxon>Pleosporomycetidae</taxon>
        <taxon>Pleosporales</taxon>
        <taxon>Pleosporineae</taxon>
        <taxon>Cucurbitariaceae</taxon>
        <taxon>Neocucurbitaria</taxon>
    </lineage>
</organism>
<dbReference type="EMBL" id="JAPEUY010000009">
    <property type="protein sequence ID" value="KAJ4370004.1"/>
    <property type="molecule type" value="Genomic_DNA"/>
</dbReference>
<dbReference type="OrthoDB" id="3792666at2759"/>
<comment type="caution">
    <text evidence="1">The sequence shown here is derived from an EMBL/GenBank/DDBJ whole genome shotgun (WGS) entry which is preliminary data.</text>
</comment>
<gene>
    <name evidence="1" type="ORF">N0V83_005768</name>
</gene>
<reference evidence="1" key="1">
    <citation type="submission" date="2022-10" db="EMBL/GenBank/DDBJ databases">
        <title>Tapping the CABI collections for fungal endophytes: first genome assemblies for Collariella, Neodidymelliopsis, Ascochyta clinopodiicola, Didymella pomorum, Didymosphaeria variabile, Neocosmospora piperis and Neocucurbitaria cava.</title>
        <authorList>
            <person name="Hill R."/>
        </authorList>
    </citation>
    <scope>NUCLEOTIDE SEQUENCE</scope>
    <source>
        <strain evidence="1">IMI 356814</strain>
    </source>
</reference>
<protein>
    <submittedName>
        <fullName evidence="1">Uncharacterized protein</fullName>
    </submittedName>
</protein>
<keyword evidence="2" id="KW-1185">Reference proteome</keyword>
<dbReference type="Proteomes" id="UP001140560">
    <property type="component" value="Unassembled WGS sequence"/>
</dbReference>
<accession>A0A9W8Y8L7</accession>
<evidence type="ECO:0000313" key="1">
    <source>
        <dbReference type="EMBL" id="KAJ4370004.1"/>
    </source>
</evidence>
<sequence length="327" mass="36884">MPPTARIPTVEFRSLLSPPVRVPLRAIRSLYRPQLPPIVHHVPRPSQCLAQCRSLHLYKTAKAKTALGMHKVLTFSPYKVTEPTASPHKVQLVEDEHDPITAGKDITLQVLYDNHVKPGHMLYFTKTPQKAIAKRAENLEEDAIPPADRQFALVKAHTRFVHIAKSQKGAQFGALKIVIVSLMNPVHYFKLALDRAYQFILAGSPVEFRLRLCSSPKLSSKQDRHKPYDPAVWPWLHDRFPHLRPDFVLRGMPEGTVYLVEPVSDGRRVQWVMARPVDQMPKVDLNARLVRVKTTVGNLVRQGKLRQVPKGLKEGLEAPGVGRGWGG</sequence>